<reference evidence="6 7" key="1">
    <citation type="submission" date="2008-01" db="EMBL/GenBank/DDBJ databases">
        <authorList>
            <person name="Wagner-Dobler I."/>
            <person name="Ferriera S."/>
            <person name="Johnson J."/>
            <person name="Kravitz S."/>
            <person name="Beeson K."/>
            <person name="Sutton G."/>
            <person name="Rogers Y.-H."/>
            <person name="Friedman R."/>
            <person name="Frazier M."/>
            <person name="Venter J.C."/>
        </authorList>
    </citation>
    <scope>NUCLEOTIDE SEQUENCE [LARGE SCALE GENOMIC DNA]</scope>
    <source>
        <strain evidence="7">DSM 17067 / NCIMB 14079 / DFL-11</strain>
    </source>
</reference>
<evidence type="ECO:0000256" key="2">
    <source>
        <dbReference type="ARBA" id="ARBA00023015"/>
    </source>
</evidence>
<sequence length="284" mass="31298">MDNWNEFRTAAHVARLGTVSAASAALGVHRITVTRHIDALEGLLGAKLFQRHARGFTPTELGYELLRIADATYAQFGELKRLARGASDELEGTVIITALDVLVPFILPMIADVRARHPSLNVNLVSSDRVLKLEYGEATLAFRIGPKPDHPDNVVIPALKLEMGLYAAPQYLQKRGHPLKSGEFANHIYVGPDDSCPRPPYFDWLDANVPSDRVHIRCNNVATSFEAVKAGIGVGFLPRATAEANGCVQICEREHSWNETVWAVTHMDLHRSSKVQAILAAIRR</sequence>
<dbReference type="GO" id="GO:0000976">
    <property type="term" value="F:transcription cis-regulatory region binding"/>
    <property type="evidence" value="ECO:0007669"/>
    <property type="project" value="TreeGrafter"/>
</dbReference>
<evidence type="ECO:0000313" key="7">
    <source>
        <dbReference type="Proteomes" id="UP000004703"/>
    </source>
</evidence>
<evidence type="ECO:0000259" key="5">
    <source>
        <dbReference type="PROSITE" id="PS50931"/>
    </source>
</evidence>
<keyword evidence="2" id="KW-0805">Transcription regulation</keyword>
<accession>A0A5E8GYL7</accession>
<dbReference type="SUPFAM" id="SSF46785">
    <property type="entry name" value="Winged helix' DNA-binding domain"/>
    <property type="match status" value="1"/>
</dbReference>
<evidence type="ECO:0000256" key="3">
    <source>
        <dbReference type="ARBA" id="ARBA00023125"/>
    </source>
</evidence>
<comment type="similarity">
    <text evidence="1">Belongs to the LysR transcriptional regulatory family.</text>
</comment>
<dbReference type="InterPro" id="IPR000847">
    <property type="entry name" value="LysR_HTH_N"/>
</dbReference>
<name>A0A5E8GYL7_ROSAD</name>
<keyword evidence="3" id="KW-0238">DNA-binding</keyword>
<dbReference type="InterPro" id="IPR036390">
    <property type="entry name" value="WH_DNA-bd_sf"/>
</dbReference>
<reference evidence="6 7" key="2">
    <citation type="submission" date="2013-04" db="EMBL/GenBank/DDBJ databases">
        <authorList>
            <person name="Fiebig A."/>
            <person name="Pradella S."/>
            <person name="Wagner-Doebler I."/>
        </authorList>
    </citation>
    <scope>NUCLEOTIDE SEQUENCE [LARGE SCALE GENOMIC DNA]</scope>
    <source>
        <strain evidence="7">DSM 17067 / NCIMB 14079 / DFL-11</strain>
    </source>
</reference>
<dbReference type="Pfam" id="PF00126">
    <property type="entry name" value="HTH_1"/>
    <property type="match status" value="1"/>
</dbReference>
<dbReference type="GO" id="GO:0003700">
    <property type="term" value="F:DNA-binding transcription factor activity"/>
    <property type="evidence" value="ECO:0007669"/>
    <property type="project" value="InterPro"/>
</dbReference>
<dbReference type="PROSITE" id="PS50931">
    <property type="entry name" value="HTH_LYSR"/>
    <property type="match status" value="1"/>
</dbReference>
<proteinExistence type="inferred from homology"/>
<dbReference type="Gene3D" id="3.40.190.290">
    <property type="match status" value="1"/>
</dbReference>
<dbReference type="PANTHER" id="PTHR30126:SF84">
    <property type="entry name" value="HTH-TYPE TRANSCRIPTIONAL REGULATOR PTXR"/>
    <property type="match status" value="1"/>
</dbReference>
<dbReference type="Gene3D" id="1.10.10.10">
    <property type="entry name" value="Winged helix-like DNA-binding domain superfamily/Winged helix DNA-binding domain"/>
    <property type="match status" value="1"/>
</dbReference>
<protein>
    <submittedName>
        <fullName evidence="6">Transcriptional regulator</fullName>
    </submittedName>
</protein>
<dbReference type="AlphaFoldDB" id="A0A5E8GYL7"/>
<comment type="caution">
    <text evidence="6">The sequence shown here is derived from an EMBL/GenBank/DDBJ whole genome shotgun (WGS) entry which is preliminary data.</text>
</comment>
<evidence type="ECO:0000313" key="6">
    <source>
        <dbReference type="EMBL" id="EEE45186.1"/>
    </source>
</evidence>
<dbReference type="InterPro" id="IPR036388">
    <property type="entry name" value="WH-like_DNA-bd_sf"/>
</dbReference>
<dbReference type="SUPFAM" id="SSF53850">
    <property type="entry name" value="Periplasmic binding protein-like II"/>
    <property type="match status" value="1"/>
</dbReference>
<organism evidence="6 7">
    <name type="scientific">Roseibium alexandrii (strain DSM 17067 / NCIMB 14079 / DFL-11)</name>
    <name type="common">Labrenzia alexandrii</name>
    <dbReference type="NCBI Taxonomy" id="244592"/>
    <lineage>
        <taxon>Bacteria</taxon>
        <taxon>Pseudomonadati</taxon>
        <taxon>Pseudomonadota</taxon>
        <taxon>Alphaproteobacteria</taxon>
        <taxon>Hyphomicrobiales</taxon>
        <taxon>Stappiaceae</taxon>
        <taxon>Roseibium</taxon>
    </lineage>
</organism>
<gene>
    <name evidence="6" type="ORF">SADFL11_2475</name>
</gene>
<dbReference type="Proteomes" id="UP000004703">
    <property type="component" value="Chromosome"/>
</dbReference>
<feature type="domain" description="HTH lysR-type" evidence="5">
    <location>
        <begin position="1"/>
        <end position="59"/>
    </location>
</feature>
<evidence type="ECO:0000256" key="1">
    <source>
        <dbReference type="ARBA" id="ARBA00009437"/>
    </source>
</evidence>
<dbReference type="CDD" id="cd05466">
    <property type="entry name" value="PBP2_LTTR_substrate"/>
    <property type="match status" value="1"/>
</dbReference>
<keyword evidence="4" id="KW-0804">Transcription</keyword>
<dbReference type="Pfam" id="PF03466">
    <property type="entry name" value="LysR_substrate"/>
    <property type="match status" value="1"/>
</dbReference>
<dbReference type="RefSeq" id="WP_008192949.1">
    <property type="nucleotide sequence ID" value="NZ_CM011002.1"/>
</dbReference>
<dbReference type="EMBL" id="ACCU02000003">
    <property type="protein sequence ID" value="EEE45186.1"/>
    <property type="molecule type" value="Genomic_DNA"/>
</dbReference>
<dbReference type="PANTHER" id="PTHR30126">
    <property type="entry name" value="HTH-TYPE TRANSCRIPTIONAL REGULATOR"/>
    <property type="match status" value="1"/>
</dbReference>
<dbReference type="InterPro" id="IPR005119">
    <property type="entry name" value="LysR_subst-bd"/>
</dbReference>
<evidence type="ECO:0000256" key="4">
    <source>
        <dbReference type="ARBA" id="ARBA00023163"/>
    </source>
</evidence>